<name>A0A9D7SSW7_9BACT</name>
<comment type="caution">
    <text evidence="1">The sequence shown here is derived from an EMBL/GenBank/DDBJ whole genome shotgun (WGS) entry which is preliminary data.</text>
</comment>
<evidence type="ECO:0008006" key="3">
    <source>
        <dbReference type="Google" id="ProtNLM"/>
    </source>
</evidence>
<sequence length="166" mass="18918">MMAKGNVSAQLGTYSTQAVVVDSNLFILYLVGLFNIGEIELFEKSKHYGEKQFNLLIKVLASYKKIIITQPILTEATNHLDKLNRKYNTVFYRSILDSLLKFDDTSNNTFDILNGTAFFELGFADSSLEILSQQYVVLTDDTDLYGHIISKSGKAIFWKHLDPRNY</sequence>
<dbReference type="EMBL" id="JADKGY010000006">
    <property type="protein sequence ID" value="MBK9982548.1"/>
    <property type="molecule type" value="Genomic_DNA"/>
</dbReference>
<dbReference type="Proteomes" id="UP000808337">
    <property type="component" value="Unassembled WGS sequence"/>
</dbReference>
<evidence type="ECO:0000313" key="1">
    <source>
        <dbReference type="EMBL" id="MBK9982548.1"/>
    </source>
</evidence>
<reference evidence="1 2" key="1">
    <citation type="submission" date="2020-10" db="EMBL/GenBank/DDBJ databases">
        <title>Connecting structure to function with the recovery of over 1000 high-quality activated sludge metagenome-assembled genomes encoding full-length rRNA genes using long-read sequencing.</title>
        <authorList>
            <person name="Singleton C.M."/>
            <person name="Petriglieri F."/>
            <person name="Kristensen J.M."/>
            <person name="Kirkegaard R.H."/>
            <person name="Michaelsen T.Y."/>
            <person name="Andersen M.H."/>
            <person name="Karst S.M."/>
            <person name="Dueholm M.S."/>
            <person name="Nielsen P.H."/>
            <person name="Albertsen M."/>
        </authorList>
    </citation>
    <scope>NUCLEOTIDE SEQUENCE [LARGE SCALE GENOMIC DNA]</scope>
    <source>
        <strain evidence="1">Ribe_18-Q3-R11-54_MAXAC.273</strain>
    </source>
</reference>
<protein>
    <recommendedName>
        <fullName evidence="3">PIN domain-containing protein</fullName>
    </recommendedName>
</protein>
<organism evidence="1 2">
    <name type="scientific">Candidatus Opimibacter skivensis</name>
    <dbReference type="NCBI Taxonomy" id="2982028"/>
    <lineage>
        <taxon>Bacteria</taxon>
        <taxon>Pseudomonadati</taxon>
        <taxon>Bacteroidota</taxon>
        <taxon>Saprospiria</taxon>
        <taxon>Saprospirales</taxon>
        <taxon>Saprospiraceae</taxon>
        <taxon>Candidatus Opimibacter</taxon>
    </lineage>
</organism>
<gene>
    <name evidence="1" type="ORF">IPP15_08995</name>
</gene>
<accession>A0A9D7SSW7</accession>
<dbReference type="AlphaFoldDB" id="A0A9D7SSW7"/>
<proteinExistence type="predicted"/>
<evidence type="ECO:0000313" key="2">
    <source>
        <dbReference type="Proteomes" id="UP000808337"/>
    </source>
</evidence>